<dbReference type="Gene3D" id="3.40.50.150">
    <property type="entry name" value="Vaccinia Virus protein VP39"/>
    <property type="match status" value="1"/>
</dbReference>
<dbReference type="GO" id="GO:0032259">
    <property type="term" value="P:methylation"/>
    <property type="evidence" value="ECO:0007669"/>
    <property type="project" value="UniProtKB-KW"/>
</dbReference>
<keyword evidence="4" id="KW-0949">S-adenosyl-L-methionine</keyword>
<evidence type="ECO:0000259" key="5">
    <source>
        <dbReference type="Pfam" id="PF13649"/>
    </source>
</evidence>
<reference evidence="6 7" key="1">
    <citation type="submission" date="2019-08" db="EMBL/GenBank/DDBJ databases">
        <title>Archangium and Cystobacter genomes.</title>
        <authorList>
            <person name="Chen I.-C.K."/>
            <person name="Wielgoss S."/>
        </authorList>
    </citation>
    <scope>NUCLEOTIDE SEQUENCE [LARGE SCALE GENOMIC DNA]</scope>
    <source>
        <strain evidence="6 7">Cbm 6</strain>
    </source>
</reference>
<dbReference type="PANTHER" id="PTHR43591">
    <property type="entry name" value="METHYLTRANSFERASE"/>
    <property type="match status" value="1"/>
</dbReference>
<dbReference type="EMBL" id="CP043494">
    <property type="protein sequence ID" value="WNG44553.1"/>
    <property type="molecule type" value="Genomic_DNA"/>
</dbReference>
<dbReference type="CDD" id="cd02440">
    <property type="entry name" value="AdoMet_MTases"/>
    <property type="match status" value="1"/>
</dbReference>
<dbReference type="PANTHER" id="PTHR43591:SF24">
    <property type="entry name" value="2-METHOXY-6-POLYPRENYL-1,4-BENZOQUINOL METHYLASE, MITOCHONDRIAL"/>
    <property type="match status" value="1"/>
</dbReference>
<feature type="domain" description="Methyltransferase" evidence="5">
    <location>
        <begin position="51"/>
        <end position="147"/>
    </location>
</feature>
<dbReference type="PROSITE" id="PS51608">
    <property type="entry name" value="SAM_MT_UBIE"/>
    <property type="match status" value="1"/>
</dbReference>
<dbReference type="InterPro" id="IPR004033">
    <property type="entry name" value="UbiE/COQ5_MeTrFase"/>
</dbReference>
<dbReference type="InterPro" id="IPR029063">
    <property type="entry name" value="SAM-dependent_MTases_sf"/>
</dbReference>
<protein>
    <submittedName>
        <fullName evidence="6">Methyltransferase domain-containing protein</fullName>
    </submittedName>
</protein>
<keyword evidence="7" id="KW-1185">Reference proteome</keyword>
<organism evidence="6 7">
    <name type="scientific">Archangium minus</name>
    <dbReference type="NCBI Taxonomy" id="83450"/>
    <lineage>
        <taxon>Bacteria</taxon>
        <taxon>Pseudomonadati</taxon>
        <taxon>Myxococcota</taxon>
        <taxon>Myxococcia</taxon>
        <taxon>Myxococcales</taxon>
        <taxon>Cystobacterineae</taxon>
        <taxon>Archangiaceae</taxon>
        <taxon>Archangium</taxon>
    </lineage>
</organism>
<keyword evidence="2 6" id="KW-0489">Methyltransferase</keyword>
<proteinExistence type="predicted"/>
<sequence>MNSDSSLSTKARTAATYSAAADHFDDEPLAFWARTGQRTVDRIPLQPGHRVLDVCSGSGASALPAARVVGATGSVLAIDLAGALLERGRAKARALGLSNIDFRCADFEAFPLMPEHFDAVVCVFGIFFVPDMPAAVRGLWRALKPGGTLAITTWGPDVLEPGNTAFWNAIRAHRPDLYKSFNPWERINNPHALRAMLAEADVTAHTVEVEFSHQPLASPDDWWRIALGSGYRATIDQLDAATREAVKRDTLAPLRERQVLTAATHTVHAVAVRPVS</sequence>
<dbReference type="SUPFAM" id="SSF53335">
    <property type="entry name" value="S-adenosyl-L-methionine-dependent methyltransferases"/>
    <property type="match status" value="1"/>
</dbReference>
<dbReference type="Proteomes" id="UP001611383">
    <property type="component" value="Chromosome"/>
</dbReference>
<evidence type="ECO:0000256" key="4">
    <source>
        <dbReference type="ARBA" id="ARBA00022691"/>
    </source>
</evidence>
<accession>A0ABY9WLN9</accession>
<keyword evidence="3" id="KW-0808">Transferase</keyword>
<evidence type="ECO:0000256" key="3">
    <source>
        <dbReference type="ARBA" id="ARBA00022679"/>
    </source>
</evidence>
<dbReference type="GO" id="GO:0008168">
    <property type="term" value="F:methyltransferase activity"/>
    <property type="evidence" value="ECO:0007669"/>
    <property type="project" value="UniProtKB-KW"/>
</dbReference>
<evidence type="ECO:0000313" key="7">
    <source>
        <dbReference type="Proteomes" id="UP001611383"/>
    </source>
</evidence>
<evidence type="ECO:0000256" key="2">
    <source>
        <dbReference type="ARBA" id="ARBA00022603"/>
    </source>
</evidence>
<evidence type="ECO:0000313" key="6">
    <source>
        <dbReference type="EMBL" id="WNG44553.1"/>
    </source>
</evidence>
<dbReference type="RefSeq" id="WP_395817604.1">
    <property type="nucleotide sequence ID" value="NZ_CP043494.1"/>
</dbReference>
<dbReference type="Pfam" id="PF13649">
    <property type="entry name" value="Methyltransf_25"/>
    <property type="match status" value="1"/>
</dbReference>
<gene>
    <name evidence="6" type="ORF">F0U60_10925</name>
</gene>
<evidence type="ECO:0000256" key="1">
    <source>
        <dbReference type="ARBA" id="ARBA00022428"/>
    </source>
</evidence>
<name>A0ABY9WLN9_9BACT</name>
<dbReference type="InterPro" id="IPR041698">
    <property type="entry name" value="Methyltransf_25"/>
</dbReference>
<keyword evidence="1" id="KW-0474">Menaquinone biosynthesis</keyword>